<keyword evidence="3" id="KW-1185">Reference proteome</keyword>
<comment type="caution">
    <text evidence="2">The sequence shown here is derived from an EMBL/GenBank/DDBJ whole genome shotgun (WGS) entry which is preliminary data.</text>
</comment>
<accession>A0ABV3L960</accession>
<gene>
    <name evidence="2" type="ORF">AB0T83_15130</name>
</gene>
<proteinExistence type="predicted"/>
<dbReference type="RefSeq" id="WP_366194064.1">
    <property type="nucleotide sequence ID" value="NZ_JBFBVU010000022.1"/>
</dbReference>
<keyword evidence="1" id="KW-0732">Signal</keyword>
<feature type="signal peptide" evidence="1">
    <location>
        <begin position="1"/>
        <end position="21"/>
    </location>
</feature>
<reference evidence="2 3" key="1">
    <citation type="submission" date="2024-07" db="EMBL/GenBank/DDBJ databases">
        <authorList>
            <person name="Kang M."/>
        </authorList>
    </citation>
    <scope>NUCLEOTIDE SEQUENCE [LARGE SCALE GENOMIC DNA]</scope>
    <source>
        <strain evidence="2 3">DFM31</strain>
    </source>
</reference>
<name>A0ABV3L960_9RHOB</name>
<sequence>MHRNLIPGLAGLVLMAGAAQASDAVVGEATTFTSPNGVSEHCVRIAPIPGGTYSKHDAKEEADYCAIDFYAADVALCPKTWSTSPGMMVYDVSEGAYAGNRAEFERNACKEGKSAKDLAADDLAKFKSTMNAKGTSGTFAPSSLLYYHFSRYFDATVIVPVAVWRSMDAKMHQTEVADPGLALSGSRSSGRMNHAGWQVFAAADRNPSSYSPTDELFTADRSQIYGVLLSSPGHRYGSEINGTRKSGWGKGQNEDFQQTPAFLALRSDLPLDEAIAHGLHEGRKDRQIARDLGDDGTPQQMVYWMTELSEIVLLDFVFSQQDRVGNIDFTPYYYWTEAGEVQTEKAKHHEAGDGDVPADALLLRRTNLNDNDAGGRVQYANFAKSTQMLEKLRHFGPDTYRKLIALDADLQAQGPLYQWVATSVGLDAGQVSQIVKNTTLAAGILRKSCTEGKLTFDLDPETYFLTGTAEAVPVPCDGG</sequence>
<protein>
    <submittedName>
        <fullName evidence="2">Uncharacterized protein</fullName>
    </submittedName>
</protein>
<dbReference type="Proteomes" id="UP001553161">
    <property type="component" value="Unassembled WGS sequence"/>
</dbReference>
<organism evidence="2 3">
    <name type="scientific">Meridianimarinicoccus marinus</name>
    <dbReference type="NCBI Taxonomy" id="3231483"/>
    <lineage>
        <taxon>Bacteria</taxon>
        <taxon>Pseudomonadati</taxon>
        <taxon>Pseudomonadota</taxon>
        <taxon>Alphaproteobacteria</taxon>
        <taxon>Rhodobacterales</taxon>
        <taxon>Paracoccaceae</taxon>
        <taxon>Meridianimarinicoccus</taxon>
    </lineage>
</organism>
<dbReference type="EMBL" id="JBFBVU010000022">
    <property type="protein sequence ID" value="MEV8468109.1"/>
    <property type="molecule type" value="Genomic_DNA"/>
</dbReference>
<evidence type="ECO:0000313" key="3">
    <source>
        <dbReference type="Proteomes" id="UP001553161"/>
    </source>
</evidence>
<evidence type="ECO:0000256" key="1">
    <source>
        <dbReference type="SAM" id="SignalP"/>
    </source>
</evidence>
<evidence type="ECO:0000313" key="2">
    <source>
        <dbReference type="EMBL" id="MEV8468109.1"/>
    </source>
</evidence>
<feature type="chain" id="PRO_5045689766" evidence="1">
    <location>
        <begin position="22"/>
        <end position="479"/>
    </location>
</feature>